<evidence type="ECO:0000313" key="7">
    <source>
        <dbReference type="Proteomes" id="UP000355283"/>
    </source>
</evidence>
<comment type="caution">
    <text evidence="6">The sequence shown here is derived from an EMBL/GenBank/DDBJ whole genome shotgun (WGS) entry which is preliminary data.</text>
</comment>
<gene>
    <name evidence="6" type="ORF">NSK_001787</name>
</gene>
<dbReference type="Proteomes" id="UP000355283">
    <property type="component" value="Unassembled WGS sequence"/>
</dbReference>
<evidence type="ECO:0000256" key="4">
    <source>
        <dbReference type="ARBA" id="ARBA00023242"/>
    </source>
</evidence>
<keyword evidence="3" id="KW-0175">Coiled coil</keyword>
<feature type="compositionally biased region" description="Basic residues" evidence="5">
    <location>
        <begin position="192"/>
        <end position="209"/>
    </location>
</feature>
<feature type="region of interest" description="Disordered" evidence="5">
    <location>
        <begin position="1"/>
        <end position="31"/>
    </location>
</feature>
<dbReference type="GO" id="GO:0005730">
    <property type="term" value="C:nucleolus"/>
    <property type="evidence" value="ECO:0007669"/>
    <property type="project" value="UniProtKB-SubCell"/>
</dbReference>
<dbReference type="InterPro" id="IPR019186">
    <property type="entry name" value="Nucleolar_protein_12"/>
</dbReference>
<protein>
    <recommendedName>
        <fullName evidence="8">Nucleolar protein 12</fullName>
    </recommendedName>
</protein>
<evidence type="ECO:0000256" key="2">
    <source>
        <dbReference type="ARBA" id="ARBA00007175"/>
    </source>
</evidence>
<dbReference type="OrthoDB" id="551633at2759"/>
<sequence length="244" mass="26982">MSPPSPRNGTNTERQRPTTKAQGQRHTHAKLKIGGYKKNGKLALVFDPEARREYLTGFSKRKKERRTFGLAMQQVKNRKARLMEREELRKAKKEALDDLPASIKGAEPYLSGTALANGKGKETMETKAKEEVYDDRFTTATFGESVLVATSFGIPSGDEEDEEGGVLAMVREERKGGGVDKEQLQAGSVAHFKKLVAGKMPAKPKKKGGKERTKQNTSGSYMPKGKGQGEEDKKTGKKKKRGKR</sequence>
<dbReference type="GO" id="GO:0019843">
    <property type="term" value="F:rRNA binding"/>
    <property type="evidence" value="ECO:0007669"/>
    <property type="project" value="TreeGrafter"/>
</dbReference>
<dbReference type="PANTHER" id="PTHR14577:SF0">
    <property type="entry name" value="NUCLEOLAR PROTEIN 12"/>
    <property type="match status" value="1"/>
</dbReference>
<evidence type="ECO:0008006" key="8">
    <source>
        <dbReference type="Google" id="ProtNLM"/>
    </source>
</evidence>
<dbReference type="PANTHER" id="PTHR14577">
    <property type="entry name" value="NUCLEOLAR PROTEIN 12"/>
    <property type="match status" value="1"/>
</dbReference>
<organism evidence="6 7">
    <name type="scientific">Nannochloropsis salina CCMP1776</name>
    <dbReference type="NCBI Taxonomy" id="1027361"/>
    <lineage>
        <taxon>Eukaryota</taxon>
        <taxon>Sar</taxon>
        <taxon>Stramenopiles</taxon>
        <taxon>Ochrophyta</taxon>
        <taxon>Eustigmatophyceae</taxon>
        <taxon>Eustigmatales</taxon>
        <taxon>Monodopsidaceae</taxon>
        <taxon>Microchloropsis</taxon>
        <taxon>Microchloropsis salina</taxon>
    </lineage>
</organism>
<name>A0A4D9DDL8_9STRA</name>
<evidence type="ECO:0000256" key="1">
    <source>
        <dbReference type="ARBA" id="ARBA00004604"/>
    </source>
</evidence>
<keyword evidence="4" id="KW-0539">Nucleus</keyword>
<feature type="region of interest" description="Disordered" evidence="5">
    <location>
        <begin position="192"/>
        <end position="244"/>
    </location>
</feature>
<evidence type="ECO:0000256" key="5">
    <source>
        <dbReference type="SAM" id="MobiDB-lite"/>
    </source>
</evidence>
<reference evidence="6 7" key="1">
    <citation type="submission" date="2019-01" db="EMBL/GenBank/DDBJ databases">
        <title>Nuclear Genome Assembly of the Microalgal Biofuel strain Nannochloropsis salina CCMP1776.</title>
        <authorList>
            <person name="Hovde B."/>
        </authorList>
    </citation>
    <scope>NUCLEOTIDE SEQUENCE [LARGE SCALE GENOMIC DNA]</scope>
    <source>
        <strain evidence="6 7">CCMP1776</strain>
    </source>
</reference>
<dbReference type="AlphaFoldDB" id="A0A4D9DDL8"/>
<feature type="compositionally biased region" description="Polar residues" evidence="5">
    <location>
        <begin position="7"/>
        <end position="22"/>
    </location>
</feature>
<evidence type="ECO:0000313" key="6">
    <source>
        <dbReference type="EMBL" id="TFJ86699.1"/>
    </source>
</evidence>
<keyword evidence="7" id="KW-1185">Reference proteome</keyword>
<dbReference type="EMBL" id="SDOX01000007">
    <property type="protein sequence ID" value="TFJ86699.1"/>
    <property type="molecule type" value="Genomic_DNA"/>
</dbReference>
<comment type="subcellular location">
    <subcellularLocation>
        <location evidence="1">Nucleus</location>
        <location evidence="1">Nucleolus</location>
    </subcellularLocation>
</comment>
<comment type="similarity">
    <text evidence="2">Belongs to the RRP17 family.</text>
</comment>
<feature type="compositionally biased region" description="Basic residues" evidence="5">
    <location>
        <begin position="235"/>
        <end position="244"/>
    </location>
</feature>
<accession>A0A4D9DDL8</accession>
<evidence type="ECO:0000256" key="3">
    <source>
        <dbReference type="ARBA" id="ARBA00023054"/>
    </source>
</evidence>
<proteinExistence type="inferred from homology"/>
<dbReference type="Pfam" id="PF09805">
    <property type="entry name" value="Nop25"/>
    <property type="match status" value="1"/>
</dbReference>